<proteinExistence type="inferred from homology"/>
<evidence type="ECO:0000256" key="2">
    <source>
        <dbReference type="ARBA" id="ARBA00049106"/>
    </source>
</evidence>
<sequence length="141" mass="15750">MAEPTDSPTKWVAQHVQRYLETGGEQGGVFHGVPALLLTTRGRKSGQLRRTALYYGEDNGRYVVVASNGGAARHPAWYLNLTADPAVTVQVGSDVFEADARPAEGAERDRLWEMMVELFPTYRSYRAKTDREIPLVVLSRR</sequence>
<dbReference type="GO" id="GO:0070967">
    <property type="term" value="F:coenzyme F420 binding"/>
    <property type="evidence" value="ECO:0007669"/>
    <property type="project" value="TreeGrafter"/>
</dbReference>
<dbReference type="InterPro" id="IPR004378">
    <property type="entry name" value="F420H2_quin_Rdtase"/>
</dbReference>
<dbReference type="RefSeq" id="WP_113697030.1">
    <property type="nucleotide sequence ID" value="NZ_CP015163.1"/>
</dbReference>
<comment type="similarity">
    <text evidence="1">Belongs to the F420H(2)-dependent quinone reductase family.</text>
</comment>
<dbReference type="Pfam" id="PF04075">
    <property type="entry name" value="F420H2_quin_red"/>
    <property type="match status" value="1"/>
</dbReference>
<dbReference type="KEGG" id="aab:A4R43_40545"/>
<dbReference type="NCBIfam" id="TIGR00026">
    <property type="entry name" value="hi_GC_TIGR00026"/>
    <property type="match status" value="1"/>
</dbReference>
<dbReference type="EMBL" id="CP015163">
    <property type="protein sequence ID" value="AXB47962.1"/>
    <property type="molecule type" value="Genomic_DNA"/>
</dbReference>
<evidence type="ECO:0000256" key="1">
    <source>
        <dbReference type="ARBA" id="ARBA00008710"/>
    </source>
</evidence>
<dbReference type="GO" id="GO:0005886">
    <property type="term" value="C:plasma membrane"/>
    <property type="evidence" value="ECO:0007669"/>
    <property type="project" value="TreeGrafter"/>
</dbReference>
<dbReference type="Proteomes" id="UP000250434">
    <property type="component" value="Chromosome"/>
</dbReference>
<dbReference type="InterPro" id="IPR012349">
    <property type="entry name" value="Split_barrel_FMN-bd"/>
</dbReference>
<protein>
    <submittedName>
        <fullName evidence="3">Nitroreductase</fullName>
    </submittedName>
</protein>
<dbReference type="SUPFAM" id="SSF50475">
    <property type="entry name" value="FMN-binding split barrel"/>
    <property type="match status" value="1"/>
</dbReference>
<dbReference type="OrthoDB" id="8225825at2"/>
<reference evidence="3 4" key="1">
    <citation type="submission" date="2016-04" db="EMBL/GenBank/DDBJ databases">
        <title>Complete genome sequence and analysis of deep-sea sediment isolate, Amycolatopsis sp. WP1.</title>
        <authorList>
            <person name="Wang H."/>
            <person name="Chen S."/>
            <person name="Wu Q."/>
        </authorList>
    </citation>
    <scope>NUCLEOTIDE SEQUENCE [LARGE SCALE GENOMIC DNA]</scope>
    <source>
        <strain evidence="3 4">WP1</strain>
    </source>
</reference>
<accession>A0A344LIT8</accession>
<dbReference type="GO" id="GO:0016491">
    <property type="term" value="F:oxidoreductase activity"/>
    <property type="evidence" value="ECO:0007669"/>
    <property type="project" value="InterPro"/>
</dbReference>
<name>A0A344LIT8_9PSEU</name>
<gene>
    <name evidence="3" type="ORF">A4R43_40545</name>
</gene>
<keyword evidence="4" id="KW-1185">Reference proteome</keyword>
<organism evidence="3 4">
    <name type="scientific">Amycolatopsis albispora</name>
    <dbReference type="NCBI Taxonomy" id="1804986"/>
    <lineage>
        <taxon>Bacteria</taxon>
        <taxon>Bacillati</taxon>
        <taxon>Actinomycetota</taxon>
        <taxon>Actinomycetes</taxon>
        <taxon>Pseudonocardiales</taxon>
        <taxon>Pseudonocardiaceae</taxon>
        <taxon>Amycolatopsis</taxon>
    </lineage>
</organism>
<dbReference type="PANTHER" id="PTHR39428:SF3">
    <property type="entry name" value="DEAZAFLAVIN-DEPENDENT NITROREDUCTASE"/>
    <property type="match status" value="1"/>
</dbReference>
<dbReference type="PANTHER" id="PTHR39428">
    <property type="entry name" value="F420H(2)-DEPENDENT QUINONE REDUCTASE RV1261C"/>
    <property type="match status" value="1"/>
</dbReference>
<evidence type="ECO:0000313" key="4">
    <source>
        <dbReference type="Proteomes" id="UP000250434"/>
    </source>
</evidence>
<dbReference type="Gene3D" id="2.30.110.10">
    <property type="entry name" value="Electron Transport, Fmn-binding Protein, Chain A"/>
    <property type="match status" value="1"/>
</dbReference>
<dbReference type="AlphaFoldDB" id="A0A344LIT8"/>
<comment type="catalytic activity">
    <reaction evidence="2">
        <text>oxidized coenzyme F420-(gamma-L-Glu)(n) + a quinol + H(+) = reduced coenzyme F420-(gamma-L-Glu)(n) + a quinone</text>
        <dbReference type="Rhea" id="RHEA:39663"/>
        <dbReference type="Rhea" id="RHEA-COMP:12939"/>
        <dbReference type="Rhea" id="RHEA-COMP:14378"/>
        <dbReference type="ChEBI" id="CHEBI:15378"/>
        <dbReference type="ChEBI" id="CHEBI:24646"/>
        <dbReference type="ChEBI" id="CHEBI:132124"/>
        <dbReference type="ChEBI" id="CHEBI:133980"/>
        <dbReference type="ChEBI" id="CHEBI:139511"/>
    </reaction>
</comment>
<evidence type="ECO:0000313" key="3">
    <source>
        <dbReference type="EMBL" id="AXB47962.1"/>
    </source>
</evidence>